<feature type="transmembrane region" description="Helical" evidence="1">
    <location>
        <begin position="208"/>
        <end position="236"/>
    </location>
</feature>
<protein>
    <recommendedName>
        <fullName evidence="4">Glycosyltransferase RgtA/B/C/D-like domain-containing protein</fullName>
    </recommendedName>
</protein>
<feature type="transmembrane region" description="Helical" evidence="1">
    <location>
        <begin position="413"/>
        <end position="429"/>
    </location>
</feature>
<dbReference type="HOGENOM" id="CLU_539402_0_0_10"/>
<accession>C6VS45</accession>
<dbReference type="OrthoDB" id="956244at2"/>
<feature type="transmembrane region" description="Helical" evidence="1">
    <location>
        <begin position="75"/>
        <end position="97"/>
    </location>
</feature>
<dbReference type="AlphaFoldDB" id="C6VS45"/>
<dbReference type="Proteomes" id="UP000002011">
    <property type="component" value="Chromosome"/>
</dbReference>
<keyword evidence="1" id="KW-0472">Membrane</keyword>
<keyword evidence="1" id="KW-1133">Transmembrane helix</keyword>
<feature type="transmembrane region" description="Helical" evidence="1">
    <location>
        <begin position="441"/>
        <end position="458"/>
    </location>
</feature>
<organism evidence="2 3">
    <name type="scientific">Dyadobacter fermentans (strain ATCC 700827 / DSM 18053 / CIP 107007 / KCTC 52180 / NS114)</name>
    <dbReference type="NCBI Taxonomy" id="471854"/>
    <lineage>
        <taxon>Bacteria</taxon>
        <taxon>Pseudomonadati</taxon>
        <taxon>Bacteroidota</taxon>
        <taxon>Cytophagia</taxon>
        <taxon>Cytophagales</taxon>
        <taxon>Spirosomataceae</taxon>
        <taxon>Dyadobacter</taxon>
    </lineage>
</organism>
<gene>
    <name evidence="2" type="ordered locus">Dfer_3355</name>
</gene>
<name>C6VS45_DYAFD</name>
<sequence length="492" mass="56194">MRLTPFQDFNATLSIRPALIAFTTIYLVVPSLIFTWFWFRPEVSVVAVSLGIALATYHVVRSSQQPLLFQITLHGLLKLLILAAAIVYFSGIGGFSIQSYDYWGHNTKFFELANQPWPISYGEAGTFACYYYGYYLVPALLYKFFPGHLNWLVIIWSGLGIYLILIWYFLLFRRRLLAVSLFLLGGVPYLFFNAIPFYHGAIIQQHKLYFLGFAQAMLWQPHQCIPAALLAAVMIHTTSFKLRYGLVCFLACSCLVWGPFVSLGTLGIIFPAFIFEWVRGKGGCLLYKYWEKTDVLSFIYILPLVVYFMSSNNRSGLATVARSGPYWLIGYLIFLAVNLLCFFYLIMRSGKSGIRLSPLLASAFCFLCLISFFKIGLYNDLVAKASMPALFLIYFEIARLVSEQKAAQMRSRYFIVLNGLMFITIISTMDVLKKQFEHNAATAYLLGTTFPVIPYHTYANSYQMLKAKYTQTEALQYLGDTNSIYNRYLSPK</sequence>
<feature type="transmembrane region" description="Helical" evidence="1">
    <location>
        <begin position="117"/>
        <end position="137"/>
    </location>
</feature>
<evidence type="ECO:0000313" key="2">
    <source>
        <dbReference type="EMBL" id="ACT94566.1"/>
    </source>
</evidence>
<feature type="transmembrane region" description="Helical" evidence="1">
    <location>
        <begin position="295"/>
        <end position="312"/>
    </location>
</feature>
<evidence type="ECO:0008006" key="4">
    <source>
        <dbReference type="Google" id="ProtNLM"/>
    </source>
</evidence>
<dbReference type="RefSeq" id="WP_015812810.1">
    <property type="nucleotide sequence ID" value="NC_013037.1"/>
</dbReference>
<feature type="transmembrane region" description="Helical" evidence="1">
    <location>
        <begin position="20"/>
        <end position="39"/>
    </location>
</feature>
<feature type="transmembrane region" description="Helical" evidence="1">
    <location>
        <begin position="176"/>
        <end position="196"/>
    </location>
</feature>
<feature type="transmembrane region" description="Helical" evidence="1">
    <location>
        <begin position="324"/>
        <end position="346"/>
    </location>
</feature>
<keyword evidence="3" id="KW-1185">Reference proteome</keyword>
<feature type="transmembrane region" description="Helical" evidence="1">
    <location>
        <begin position="45"/>
        <end position="63"/>
    </location>
</feature>
<dbReference type="KEGG" id="dfe:Dfer_3355"/>
<dbReference type="eggNOG" id="ENOG502ZB6B">
    <property type="taxonomic scope" value="Bacteria"/>
</dbReference>
<keyword evidence="1" id="KW-0812">Transmembrane</keyword>
<feature type="transmembrane region" description="Helical" evidence="1">
    <location>
        <begin position="358"/>
        <end position="375"/>
    </location>
</feature>
<reference evidence="2 3" key="1">
    <citation type="journal article" date="2009" name="Stand. Genomic Sci.">
        <title>Complete genome sequence of Dyadobacter fermentans type strain (NS114).</title>
        <authorList>
            <person name="Lang E."/>
            <person name="Lapidus A."/>
            <person name="Chertkov O."/>
            <person name="Brettin T."/>
            <person name="Detter J.C."/>
            <person name="Han C."/>
            <person name="Copeland A."/>
            <person name="Glavina Del Rio T."/>
            <person name="Nolan M."/>
            <person name="Chen F."/>
            <person name="Lucas S."/>
            <person name="Tice H."/>
            <person name="Cheng J.F."/>
            <person name="Land M."/>
            <person name="Hauser L."/>
            <person name="Chang Y.J."/>
            <person name="Jeffries C.D."/>
            <person name="Kopitz M."/>
            <person name="Bruce D."/>
            <person name="Goodwin L."/>
            <person name="Pitluck S."/>
            <person name="Ovchinnikova G."/>
            <person name="Pati A."/>
            <person name="Ivanova N."/>
            <person name="Mavrommatis K."/>
            <person name="Chen A."/>
            <person name="Palaniappan K."/>
            <person name="Chain P."/>
            <person name="Bristow J."/>
            <person name="Eisen J.A."/>
            <person name="Markowitz V."/>
            <person name="Hugenholtz P."/>
            <person name="Goker M."/>
            <person name="Rohde M."/>
            <person name="Kyrpides N.C."/>
            <person name="Klenk H.P."/>
        </authorList>
    </citation>
    <scope>NUCLEOTIDE SEQUENCE [LARGE SCALE GENOMIC DNA]</scope>
    <source>
        <strain evidence="3">ATCC 700827 / DSM 18053 / CIP 107007 / KCTC 52180 / NS114</strain>
    </source>
</reference>
<evidence type="ECO:0000256" key="1">
    <source>
        <dbReference type="SAM" id="Phobius"/>
    </source>
</evidence>
<evidence type="ECO:0000313" key="3">
    <source>
        <dbReference type="Proteomes" id="UP000002011"/>
    </source>
</evidence>
<dbReference type="EMBL" id="CP001619">
    <property type="protein sequence ID" value="ACT94566.1"/>
    <property type="molecule type" value="Genomic_DNA"/>
</dbReference>
<feature type="transmembrane region" description="Helical" evidence="1">
    <location>
        <begin position="149"/>
        <end position="170"/>
    </location>
</feature>
<proteinExistence type="predicted"/>
<feature type="transmembrane region" description="Helical" evidence="1">
    <location>
        <begin position="242"/>
        <end position="275"/>
    </location>
</feature>